<dbReference type="InterPro" id="IPR018392">
    <property type="entry name" value="LysM"/>
</dbReference>
<reference evidence="3 4" key="1">
    <citation type="submission" date="2021-08" db="EMBL/GenBank/DDBJ databases">
        <title>Nocardioides bacterium WL0053 sp. nov., isolated from the sediment.</title>
        <authorList>
            <person name="Wang L."/>
            <person name="Zhang D."/>
            <person name="Zhang A."/>
        </authorList>
    </citation>
    <scope>NUCLEOTIDE SEQUENCE [LARGE SCALE GENOMIC DNA]</scope>
    <source>
        <strain evidence="3 4">WL0053</strain>
    </source>
</reference>
<keyword evidence="2" id="KW-0472">Membrane</keyword>
<evidence type="ECO:0000256" key="1">
    <source>
        <dbReference type="SAM" id="MobiDB-lite"/>
    </source>
</evidence>
<gene>
    <name evidence="3" type="ORF">K1X13_16660</name>
</gene>
<evidence type="ECO:0000313" key="4">
    <source>
        <dbReference type="Proteomes" id="UP000754710"/>
    </source>
</evidence>
<dbReference type="RefSeq" id="WP_221026270.1">
    <property type="nucleotide sequence ID" value="NZ_JAIEZQ010000003.1"/>
</dbReference>
<accession>A0ABS7RN35</accession>
<name>A0ABS7RN35_9ACTN</name>
<evidence type="ECO:0000313" key="3">
    <source>
        <dbReference type="EMBL" id="MBY9076468.1"/>
    </source>
</evidence>
<keyword evidence="4" id="KW-1185">Reference proteome</keyword>
<dbReference type="EMBL" id="JAIEZQ010000003">
    <property type="protein sequence ID" value="MBY9076468.1"/>
    <property type="molecule type" value="Genomic_DNA"/>
</dbReference>
<evidence type="ECO:0008006" key="5">
    <source>
        <dbReference type="Google" id="ProtNLM"/>
    </source>
</evidence>
<evidence type="ECO:0000256" key="2">
    <source>
        <dbReference type="SAM" id="Phobius"/>
    </source>
</evidence>
<feature type="transmembrane region" description="Helical" evidence="2">
    <location>
        <begin position="102"/>
        <end position="122"/>
    </location>
</feature>
<proteinExistence type="predicted"/>
<dbReference type="InterPro" id="IPR036779">
    <property type="entry name" value="LysM_dom_sf"/>
</dbReference>
<dbReference type="Proteomes" id="UP000754710">
    <property type="component" value="Unassembled WGS sequence"/>
</dbReference>
<sequence length="242" mass="24125">MALRGLAVLCVSAFGAAGAVGLGLPPLAALTGALDGSRPASWAGLGARLVAVDPPVLVAGLCGGLLLVSGAWLFLVTTVTVAEAVTGSTRVRLRAPALLRRLVLAGCGAALTAAAVQGPALADTSPAEGRAHPAAGGAASLTGLAVPDRPLGTVRARTSVTTPGHTGRAATLTVRPGDSLWRLGERLLGPGADPGAVADACRALYRANHARVGDDPDLVLPGTVLHIPNTEDSITYDRKDTP</sequence>
<feature type="region of interest" description="Disordered" evidence="1">
    <location>
        <begin position="123"/>
        <end position="143"/>
    </location>
</feature>
<organism evidence="3 4">
    <name type="scientific">Nocardioides jiangsuensis</name>
    <dbReference type="NCBI Taxonomy" id="2866161"/>
    <lineage>
        <taxon>Bacteria</taxon>
        <taxon>Bacillati</taxon>
        <taxon>Actinomycetota</taxon>
        <taxon>Actinomycetes</taxon>
        <taxon>Propionibacteriales</taxon>
        <taxon>Nocardioidaceae</taxon>
        <taxon>Nocardioides</taxon>
    </lineage>
</organism>
<protein>
    <recommendedName>
        <fullName evidence="5">LysM domain-containing protein</fullName>
    </recommendedName>
</protein>
<dbReference type="Gene3D" id="3.10.350.10">
    <property type="entry name" value="LysM domain"/>
    <property type="match status" value="1"/>
</dbReference>
<keyword evidence="2" id="KW-1133">Transmembrane helix</keyword>
<comment type="caution">
    <text evidence="3">The sequence shown here is derived from an EMBL/GenBank/DDBJ whole genome shotgun (WGS) entry which is preliminary data.</text>
</comment>
<keyword evidence="2" id="KW-0812">Transmembrane</keyword>
<feature type="transmembrane region" description="Helical" evidence="2">
    <location>
        <begin position="57"/>
        <end position="81"/>
    </location>
</feature>
<feature type="compositionally biased region" description="Low complexity" evidence="1">
    <location>
        <begin position="134"/>
        <end position="143"/>
    </location>
</feature>
<dbReference type="CDD" id="cd00118">
    <property type="entry name" value="LysM"/>
    <property type="match status" value="1"/>
</dbReference>